<comment type="caution">
    <text evidence="4">The sequence shown here is derived from an EMBL/GenBank/DDBJ whole genome shotgun (WGS) entry which is preliminary data.</text>
</comment>
<evidence type="ECO:0000313" key="5">
    <source>
        <dbReference type="Proteomes" id="UP001595850"/>
    </source>
</evidence>
<accession>A0ABV8IFX4</accession>
<dbReference type="EMBL" id="JBHSBM010000075">
    <property type="protein sequence ID" value="MFC4063007.1"/>
    <property type="molecule type" value="Genomic_DNA"/>
</dbReference>
<organism evidence="4 5">
    <name type="scientific">Planomonospora corallina</name>
    <dbReference type="NCBI Taxonomy" id="1806052"/>
    <lineage>
        <taxon>Bacteria</taxon>
        <taxon>Bacillati</taxon>
        <taxon>Actinomycetota</taxon>
        <taxon>Actinomycetes</taxon>
        <taxon>Streptosporangiales</taxon>
        <taxon>Streptosporangiaceae</taxon>
        <taxon>Planomonospora</taxon>
    </lineage>
</organism>
<feature type="compositionally biased region" description="Low complexity" evidence="1">
    <location>
        <begin position="104"/>
        <end position="124"/>
    </location>
</feature>
<keyword evidence="2" id="KW-0812">Transmembrane</keyword>
<keyword evidence="5" id="KW-1185">Reference proteome</keyword>
<evidence type="ECO:0000313" key="4">
    <source>
        <dbReference type="EMBL" id="MFC4063007.1"/>
    </source>
</evidence>
<dbReference type="PANTHER" id="PTHR20930:SF0">
    <property type="entry name" value="PROTEIN ILRUN"/>
    <property type="match status" value="1"/>
</dbReference>
<sequence>MDDRRARAEAIEDFAEVLRELRRSVGDPPFREMSGRSGAISHTTLHEATKGNRLPSWETTVEFVRACGADPADYRERWEKANQTVRGTGIGDPPVLADASVDHPPGAVATSAAGAAGPRTAHTAMTPQASGPAAETPASVSASRPGESTGGIRPVLPAPGGRGRFRRTLPTVLTAVAAAAGVGAAVLIVTVADRVSGPAEPGPSLSGGPPPSPAGCPVQQANPAWAPPVHKGDAAEFVADVTLPDCTRVGAGETMPKVWRLKNAGTVPWKGYSLRRLDPPQRTGRCRTASAVPIGETRPGETVDVRIDITTPREPGLCYVRFKMMDASGKIAFPGSRPINFQIIVDAP</sequence>
<feature type="region of interest" description="Disordered" evidence="1">
    <location>
        <begin position="99"/>
        <end position="162"/>
    </location>
</feature>
<dbReference type="Pfam" id="PF16158">
    <property type="entry name" value="N_BRCA1_IG"/>
    <property type="match status" value="1"/>
</dbReference>
<name>A0ABV8IFX4_9ACTN</name>
<dbReference type="RefSeq" id="WP_377294627.1">
    <property type="nucleotide sequence ID" value="NZ_JBHSBM010000075.1"/>
</dbReference>
<feature type="compositionally biased region" description="Low complexity" evidence="1">
    <location>
        <begin position="197"/>
        <end position="207"/>
    </location>
</feature>
<reference evidence="5" key="1">
    <citation type="journal article" date="2019" name="Int. J. Syst. Evol. Microbiol.">
        <title>The Global Catalogue of Microorganisms (GCM) 10K type strain sequencing project: providing services to taxonomists for standard genome sequencing and annotation.</title>
        <authorList>
            <consortium name="The Broad Institute Genomics Platform"/>
            <consortium name="The Broad Institute Genome Sequencing Center for Infectious Disease"/>
            <person name="Wu L."/>
            <person name="Ma J."/>
        </authorList>
    </citation>
    <scope>NUCLEOTIDE SEQUENCE [LARGE SCALE GENOMIC DNA]</scope>
    <source>
        <strain evidence="5">TBRC 4489</strain>
    </source>
</reference>
<evidence type="ECO:0000259" key="3">
    <source>
        <dbReference type="Pfam" id="PF16158"/>
    </source>
</evidence>
<dbReference type="Gene3D" id="2.60.40.10">
    <property type="entry name" value="Immunoglobulins"/>
    <property type="match status" value="1"/>
</dbReference>
<protein>
    <submittedName>
        <fullName evidence="4">NBR1-Ig-like domain-containing protein</fullName>
    </submittedName>
</protein>
<feature type="domain" description="Nbr1 FW" evidence="3">
    <location>
        <begin position="242"/>
        <end position="333"/>
    </location>
</feature>
<dbReference type="CDD" id="cd14947">
    <property type="entry name" value="NBR1_like"/>
    <property type="match status" value="1"/>
</dbReference>
<dbReference type="Proteomes" id="UP001595850">
    <property type="component" value="Unassembled WGS sequence"/>
</dbReference>
<keyword evidence="2" id="KW-0472">Membrane</keyword>
<feature type="region of interest" description="Disordered" evidence="1">
    <location>
        <begin position="197"/>
        <end position="229"/>
    </location>
</feature>
<feature type="transmembrane region" description="Helical" evidence="2">
    <location>
        <begin position="172"/>
        <end position="192"/>
    </location>
</feature>
<evidence type="ECO:0000256" key="1">
    <source>
        <dbReference type="SAM" id="MobiDB-lite"/>
    </source>
</evidence>
<gene>
    <name evidence="4" type="ORF">ACFOWE_32405</name>
</gene>
<proteinExistence type="predicted"/>
<evidence type="ECO:0000256" key="2">
    <source>
        <dbReference type="SAM" id="Phobius"/>
    </source>
</evidence>
<dbReference type="InterPro" id="IPR013783">
    <property type="entry name" value="Ig-like_fold"/>
</dbReference>
<dbReference type="InterPro" id="IPR032350">
    <property type="entry name" value="Nbr1_FW"/>
</dbReference>
<keyword evidence="2" id="KW-1133">Transmembrane helix</keyword>
<dbReference type="PANTHER" id="PTHR20930">
    <property type="entry name" value="OVARIAN CARCINOMA ANTIGEN CA125-RELATED"/>
    <property type="match status" value="1"/>
</dbReference>